<evidence type="ECO:0000256" key="2">
    <source>
        <dbReference type="SAM" id="MobiDB-lite"/>
    </source>
</evidence>
<gene>
    <name evidence="4" type="ORF">ODALV1_LOCUS6290</name>
</gene>
<comment type="caution">
    <text evidence="4">The sequence shown here is derived from an EMBL/GenBank/DDBJ whole genome shotgun (WGS) entry which is preliminary data.</text>
</comment>
<feature type="compositionally biased region" description="Polar residues" evidence="2">
    <location>
        <begin position="61"/>
        <end position="71"/>
    </location>
</feature>
<dbReference type="Gene3D" id="1.20.5.170">
    <property type="match status" value="1"/>
</dbReference>
<accession>A0ABP1Q1T7</accession>
<name>A0ABP1Q1T7_9HEXA</name>
<feature type="compositionally biased region" description="Basic and acidic residues" evidence="2">
    <location>
        <begin position="36"/>
        <end position="46"/>
    </location>
</feature>
<feature type="coiled-coil region" evidence="1">
    <location>
        <begin position="162"/>
        <end position="199"/>
    </location>
</feature>
<protein>
    <recommendedName>
        <fullName evidence="3">BZIP domain-containing protein</fullName>
    </recommendedName>
</protein>
<reference evidence="4 5" key="1">
    <citation type="submission" date="2024-08" db="EMBL/GenBank/DDBJ databases">
        <authorList>
            <person name="Cucini C."/>
            <person name="Frati F."/>
        </authorList>
    </citation>
    <scope>NUCLEOTIDE SEQUENCE [LARGE SCALE GENOMIC DNA]</scope>
</reference>
<dbReference type="InterPro" id="IPR046347">
    <property type="entry name" value="bZIP_sf"/>
</dbReference>
<dbReference type="CDD" id="cd14686">
    <property type="entry name" value="bZIP"/>
    <property type="match status" value="1"/>
</dbReference>
<evidence type="ECO:0000259" key="3">
    <source>
        <dbReference type="PROSITE" id="PS00036"/>
    </source>
</evidence>
<keyword evidence="1" id="KW-0175">Coiled coil</keyword>
<feature type="domain" description="BZIP" evidence="3">
    <location>
        <begin position="137"/>
        <end position="150"/>
    </location>
</feature>
<evidence type="ECO:0000313" key="4">
    <source>
        <dbReference type="EMBL" id="CAL8085972.1"/>
    </source>
</evidence>
<dbReference type="PROSITE" id="PS00036">
    <property type="entry name" value="BZIP_BASIC"/>
    <property type="match status" value="1"/>
</dbReference>
<evidence type="ECO:0000313" key="5">
    <source>
        <dbReference type="Proteomes" id="UP001642540"/>
    </source>
</evidence>
<dbReference type="EMBL" id="CAXLJM020000019">
    <property type="protein sequence ID" value="CAL8085972.1"/>
    <property type="molecule type" value="Genomic_DNA"/>
</dbReference>
<proteinExistence type="predicted"/>
<keyword evidence="5" id="KW-1185">Reference proteome</keyword>
<dbReference type="SUPFAM" id="SSF57959">
    <property type="entry name" value="Leucine zipper domain"/>
    <property type="match status" value="1"/>
</dbReference>
<feature type="region of interest" description="Disordered" evidence="2">
    <location>
        <begin position="36"/>
        <end position="97"/>
    </location>
</feature>
<dbReference type="InterPro" id="IPR004827">
    <property type="entry name" value="bZIP"/>
</dbReference>
<organism evidence="4 5">
    <name type="scientific">Orchesella dallaii</name>
    <dbReference type="NCBI Taxonomy" id="48710"/>
    <lineage>
        <taxon>Eukaryota</taxon>
        <taxon>Metazoa</taxon>
        <taxon>Ecdysozoa</taxon>
        <taxon>Arthropoda</taxon>
        <taxon>Hexapoda</taxon>
        <taxon>Collembola</taxon>
        <taxon>Entomobryomorpha</taxon>
        <taxon>Entomobryoidea</taxon>
        <taxon>Orchesellidae</taxon>
        <taxon>Orchesellinae</taxon>
        <taxon>Orchesella</taxon>
    </lineage>
</organism>
<dbReference type="Proteomes" id="UP001642540">
    <property type="component" value="Unassembled WGS sequence"/>
</dbReference>
<evidence type="ECO:0000256" key="1">
    <source>
        <dbReference type="SAM" id="Coils"/>
    </source>
</evidence>
<feature type="compositionally biased region" description="Basic and acidic residues" evidence="2">
    <location>
        <begin position="84"/>
        <end position="97"/>
    </location>
</feature>
<sequence length="218" mass="25006">MDICYAHSPYHHLALGSDSTNTPLHSMPDIIVQPKQEPRLVEEPERSNSNFRNKQGPGNYMPSTIPSTSAVGTPMGANMWNGEGNERNAERPVKEERTEEEIIITTEDLLHLHPRSKKRSYNIVPEDRKDEAYHANRLKNAASARKCRKKRRMIEEGRVAKIKELTSTVELLENGVKQLDEEKKKRIELEKQCDMYKKIIENLFARDQLASTITTNPT</sequence>
<dbReference type="Pfam" id="PF07716">
    <property type="entry name" value="bZIP_2"/>
    <property type="match status" value="1"/>
</dbReference>